<evidence type="ECO:0000313" key="23">
    <source>
        <dbReference type="Proteomes" id="UP000694865"/>
    </source>
</evidence>
<dbReference type="Gene3D" id="2.10.60.10">
    <property type="entry name" value="CD59"/>
    <property type="match status" value="1"/>
</dbReference>
<evidence type="ECO:0000256" key="19">
    <source>
        <dbReference type="SAM" id="MobiDB-lite"/>
    </source>
</evidence>
<keyword evidence="14" id="KW-0460">Magnesium</keyword>
<evidence type="ECO:0000256" key="14">
    <source>
        <dbReference type="ARBA" id="ARBA00022842"/>
    </source>
</evidence>
<dbReference type="Proteomes" id="UP000694865">
    <property type="component" value="Unplaced"/>
</dbReference>
<evidence type="ECO:0000256" key="8">
    <source>
        <dbReference type="ARBA" id="ARBA00022692"/>
    </source>
</evidence>
<evidence type="ECO:0000256" key="16">
    <source>
        <dbReference type="ARBA" id="ARBA00023136"/>
    </source>
</evidence>
<comment type="similarity">
    <text evidence="4">Belongs to the protein kinase superfamily. TKL Ser/Thr protein kinase family. TGFB receptor subfamily.</text>
</comment>
<keyword evidence="23" id="KW-1185">Reference proteome</keyword>
<feature type="compositionally biased region" description="Polar residues" evidence="19">
    <location>
        <begin position="878"/>
        <end position="893"/>
    </location>
</feature>
<keyword evidence="9" id="KW-0479">Metal-binding</keyword>
<keyword evidence="12" id="KW-0418">Kinase</keyword>
<evidence type="ECO:0000256" key="21">
    <source>
        <dbReference type="SAM" id="SignalP"/>
    </source>
</evidence>
<evidence type="ECO:0000256" key="13">
    <source>
        <dbReference type="ARBA" id="ARBA00022840"/>
    </source>
</evidence>
<feature type="region of interest" description="Disordered" evidence="19">
    <location>
        <begin position="627"/>
        <end position="650"/>
    </location>
</feature>
<evidence type="ECO:0000256" key="18">
    <source>
        <dbReference type="PROSITE-ProRule" id="PRU10141"/>
    </source>
</evidence>
<dbReference type="PROSITE" id="PS50011">
    <property type="entry name" value="PROTEIN_KINASE_DOM"/>
    <property type="match status" value="1"/>
</dbReference>
<dbReference type="InterPro" id="IPR000333">
    <property type="entry name" value="TGFB_receptor"/>
</dbReference>
<dbReference type="SUPFAM" id="SSF57302">
    <property type="entry name" value="Snake toxin-like"/>
    <property type="match status" value="1"/>
</dbReference>
<dbReference type="PANTHER" id="PTHR23255:SF100">
    <property type="entry name" value="RECEPTOR PROTEIN SERINE_THREONINE KINASE"/>
    <property type="match status" value="1"/>
</dbReference>
<feature type="compositionally biased region" description="Polar residues" evidence="19">
    <location>
        <begin position="627"/>
        <end position="643"/>
    </location>
</feature>
<accession>A0ABM0M881</accession>
<keyword evidence="13 18" id="KW-0067">ATP-binding</keyword>
<keyword evidence="8 20" id="KW-0812">Transmembrane</keyword>
<dbReference type="SUPFAM" id="SSF56112">
    <property type="entry name" value="Protein kinase-like (PK-like)"/>
    <property type="match status" value="1"/>
</dbReference>
<keyword evidence="15 20" id="KW-1133">Transmembrane helix</keyword>
<keyword evidence="10 21" id="KW-0732">Signal</keyword>
<evidence type="ECO:0000256" key="17">
    <source>
        <dbReference type="ARBA" id="ARBA00023170"/>
    </source>
</evidence>
<keyword evidence="7" id="KW-0808">Transferase</keyword>
<comment type="cofactor">
    <cofactor evidence="2">
        <name>Mg(2+)</name>
        <dbReference type="ChEBI" id="CHEBI:18420"/>
    </cofactor>
</comment>
<dbReference type="PANTHER" id="PTHR23255">
    <property type="entry name" value="TRANSFORMING GROWTH FACTOR-BETA RECEPTOR TYPE I AND II"/>
    <property type="match status" value="1"/>
</dbReference>
<comment type="subcellular location">
    <subcellularLocation>
        <location evidence="3">Membrane</location>
        <topology evidence="3">Single-pass type I membrane protein</topology>
    </subcellularLocation>
</comment>
<keyword evidence="16 20" id="KW-0472">Membrane</keyword>
<evidence type="ECO:0000256" key="12">
    <source>
        <dbReference type="ARBA" id="ARBA00022777"/>
    </source>
</evidence>
<feature type="domain" description="Protein kinase" evidence="22">
    <location>
        <begin position="1"/>
        <end position="406"/>
    </location>
</feature>
<evidence type="ECO:0000256" key="1">
    <source>
        <dbReference type="ARBA" id="ARBA00001936"/>
    </source>
</evidence>
<feature type="binding site" evidence="18">
    <location>
        <position position="240"/>
    </location>
    <ligand>
        <name>ATP</name>
        <dbReference type="ChEBI" id="CHEBI:30616"/>
    </ligand>
</feature>
<dbReference type="InterPro" id="IPR001245">
    <property type="entry name" value="Ser-Thr/Tyr_kinase_cat_dom"/>
</dbReference>
<dbReference type="EC" id="2.7.11.30" evidence="5"/>
<proteinExistence type="inferred from homology"/>
<evidence type="ECO:0000256" key="7">
    <source>
        <dbReference type="ARBA" id="ARBA00022679"/>
    </source>
</evidence>
<feature type="region of interest" description="Disordered" evidence="19">
    <location>
        <begin position="721"/>
        <end position="746"/>
    </location>
</feature>
<dbReference type="Pfam" id="PF07714">
    <property type="entry name" value="PK_Tyr_Ser-Thr"/>
    <property type="match status" value="1"/>
</dbReference>
<protein>
    <recommendedName>
        <fullName evidence="5">receptor protein serine/threonine kinase</fullName>
        <ecNumber evidence="5">2.7.11.30</ecNumber>
    </recommendedName>
</protein>
<organism evidence="23 24">
    <name type="scientific">Saccoglossus kowalevskii</name>
    <name type="common">Acorn worm</name>
    <dbReference type="NCBI Taxonomy" id="10224"/>
    <lineage>
        <taxon>Eukaryota</taxon>
        <taxon>Metazoa</taxon>
        <taxon>Hemichordata</taxon>
        <taxon>Enteropneusta</taxon>
        <taxon>Harrimaniidae</taxon>
        <taxon>Saccoglossus</taxon>
    </lineage>
</organism>
<reference evidence="24" key="1">
    <citation type="submission" date="2025-08" db="UniProtKB">
        <authorList>
            <consortium name="RefSeq"/>
        </authorList>
    </citation>
    <scope>IDENTIFICATION</scope>
    <source>
        <tissue evidence="24">Testes</tissue>
    </source>
</reference>
<dbReference type="InterPro" id="IPR011009">
    <property type="entry name" value="Kinase-like_dom_sf"/>
</dbReference>
<name>A0ABM0M881_SACKO</name>
<dbReference type="InterPro" id="IPR000719">
    <property type="entry name" value="Prot_kinase_dom"/>
</dbReference>
<sequence length="1078" mass="119005">MWIIRKFLGCILLLGGFGAVSGEPITCAYYRNENDDSTLEIHADFGILDMVTNTTITCTETEDPPYCFTAWKEHSQENKNIILQGCWPYTSGTKPCIGGSDCVATVNKVSNETVQFCCCEGDLCNMNVSSVYVPATVSPDSILPTQDYIVDKRINYREETIIIALASVCAVAIVTVVVYLAYRLCLGSRKMNMSNGSIDDTRSSSPSFDVDNLKLMNKVGTGRFSNVWKGSLNESPVAVKVFQAPYRQYFLNEREIYSLPFMDHNHLLRMIGAEEQYVGTIRYMSPEVLDGAVNLRDCEVALKQVDVYAMGLVLWEIATRCYDLFPGGPVPEYELPFMSEIGSHPSFEDVQVFVSREKRRPAFPDAWKKNHHAIRSLKETMEDCWDQDAEARLTALCVEERMMDLMNLWDKNHSVSPTVNATSTGGTGTTQTLTDHTGNTNQNQRGVVGGVGVVSMTDVMDHNSNFTSSDRTMGRTQHLQEVPRTVHREEALLDRNANVERAMSQRRALLADHSTSTSSTAEKNVLSGLGLDRHSNHLSPDTISTSLSATSDINLGEFSCAQSVDPKNLHHSDEDVQGATTDLKFSGGYGPCLEYSAHSEPSTSPSRPLMLSEMRPSLARDLMTDNLSNSHTSVRPKQQNTGHNYHGNPPWGQMTVNQARARTGSQGKFKVDTNRHREQLIAQRRHHSVDSRPAQLQPGMNIGGRLINPLNVNEFEELNRQAENVPQQRSNSPLTLPDNPTLSYHDDRVKRPTSLALSAGLNGMKKKLVAMYVPGRSSKSGVQTGIAKMEASDPHCHQATVAHNDRTSKGRGNISNKVVKQASTKVEITQQPERLATAAVQQHQPSGRLRKDGYELVSTQSDGDDRKQTPAVVPRPTAVTQLSQNSLEGSHSPSKVDKKNKRRGTPYKLLAGRFSLHEDSKSDINFRENGKGKDRRKAVSVDIDCMNTLSLSSTDLNKVHIPNTPPIGSSQSESSLHQNGNSVQCPNNKVTLIGQAQNVTSPPNNSTNNNTALENKVNSQNCEKIPNGVIKSPVISSSHMITMADGQYQLNDIQETVVKPPPNTIERSDDVSFRVSCL</sequence>
<keyword evidence="11 18" id="KW-0547">Nucleotide-binding</keyword>
<evidence type="ECO:0000256" key="5">
    <source>
        <dbReference type="ARBA" id="ARBA00012401"/>
    </source>
</evidence>
<evidence type="ECO:0000256" key="9">
    <source>
        <dbReference type="ARBA" id="ARBA00022723"/>
    </source>
</evidence>
<evidence type="ECO:0000256" key="4">
    <source>
        <dbReference type="ARBA" id="ARBA00009605"/>
    </source>
</evidence>
<evidence type="ECO:0000256" key="3">
    <source>
        <dbReference type="ARBA" id="ARBA00004479"/>
    </source>
</evidence>
<evidence type="ECO:0000256" key="15">
    <source>
        <dbReference type="ARBA" id="ARBA00022989"/>
    </source>
</evidence>
<dbReference type="GeneID" id="102810094"/>
<keyword evidence="17" id="KW-0675">Receptor</keyword>
<feature type="signal peptide" evidence="21">
    <location>
        <begin position="1"/>
        <end position="22"/>
    </location>
</feature>
<evidence type="ECO:0000256" key="2">
    <source>
        <dbReference type="ARBA" id="ARBA00001946"/>
    </source>
</evidence>
<comment type="cofactor">
    <cofactor evidence="1">
        <name>Mn(2+)</name>
        <dbReference type="ChEBI" id="CHEBI:29035"/>
    </cofactor>
</comment>
<dbReference type="Gene3D" id="1.10.510.10">
    <property type="entry name" value="Transferase(Phosphotransferase) domain 1"/>
    <property type="match status" value="1"/>
</dbReference>
<dbReference type="RefSeq" id="XP_006816222.1">
    <property type="nucleotide sequence ID" value="XM_006816159.1"/>
</dbReference>
<dbReference type="Pfam" id="PF01064">
    <property type="entry name" value="Activin_recp"/>
    <property type="match status" value="1"/>
</dbReference>
<gene>
    <name evidence="24" type="primary">LOC102810094</name>
</gene>
<feature type="compositionally biased region" description="Polar residues" evidence="19">
    <location>
        <begin position="721"/>
        <end position="742"/>
    </location>
</feature>
<dbReference type="InterPro" id="IPR045860">
    <property type="entry name" value="Snake_toxin-like_sf"/>
</dbReference>
<feature type="chain" id="PRO_5045978416" description="receptor protein serine/threonine kinase" evidence="21">
    <location>
        <begin position="23"/>
        <end position="1078"/>
    </location>
</feature>
<dbReference type="CDD" id="cd23533">
    <property type="entry name" value="TFP_LU_ECD_BMPR2_like"/>
    <property type="match status" value="1"/>
</dbReference>
<dbReference type="InterPro" id="IPR017441">
    <property type="entry name" value="Protein_kinase_ATP_BS"/>
</dbReference>
<keyword evidence="6" id="KW-0723">Serine/threonine-protein kinase</keyword>
<evidence type="ECO:0000256" key="6">
    <source>
        <dbReference type="ARBA" id="ARBA00022527"/>
    </source>
</evidence>
<dbReference type="PROSITE" id="PS00107">
    <property type="entry name" value="PROTEIN_KINASE_ATP"/>
    <property type="match status" value="1"/>
</dbReference>
<evidence type="ECO:0000256" key="20">
    <source>
        <dbReference type="SAM" id="Phobius"/>
    </source>
</evidence>
<evidence type="ECO:0000256" key="10">
    <source>
        <dbReference type="ARBA" id="ARBA00022729"/>
    </source>
</evidence>
<evidence type="ECO:0000259" key="22">
    <source>
        <dbReference type="PROSITE" id="PS50011"/>
    </source>
</evidence>
<evidence type="ECO:0000256" key="11">
    <source>
        <dbReference type="ARBA" id="ARBA00022741"/>
    </source>
</evidence>
<feature type="region of interest" description="Disordered" evidence="19">
    <location>
        <begin position="833"/>
        <end position="906"/>
    </location>
</feature>
<feature type="transmembrane region" description="Helical" evidence="20">
    <location>
        <begin position="161"/>
        <end position="182"/>
    </location>
</feature>
<evidence type="ECO:0000313" key="24">
    <source>
        <dbReference type="RefSeq" id="XP_006816222.1"/>
    </source>
</evidence>
<dbReference type="InterPro" id="IPR000472">
    <property type="entry name" value="Activin_recp"/>
</dbReference>